<keyword evidence="1 2" id="KW-0808">Transferase</keyword>
<dbReference type="Proteomes" id="UP000029725">
    <property type="component" value="Unassembled WGS sequence"/>
</dbReference>
<dbReference type="OrthoDB" id="1933379at2759"/>
<dbReference type="InterPro" id="IPR037171">
    <property type="entry name" value="NagB/RpiA_transferase-like"/>
</dbReference>
<reference evidence="2 3" key="1">
    <citation type="submission" date="2014-04" db="EMBL/GenBank/DDBJ databases">
        <title>A new species of microsporidia sheds light on the evolution of extreme parasitism.</title>
        <authorList>
            <person name="Haag K.L."/>
            <person name="James T.Y."/>
            <person name="Larsson R."/>
            <person name="Schaer T.M."/>
            <person name="Refardt D."/>
            <person name="Pombert J.-F."/>
            <person name="Ebert D."/>
        </authorList>
    </citation>
    <scope>NUCLEOTIDE SEQUENCE [LARGE SCALE GENOMIC DNA]</scope>
    <source>
        <strain evidence="2 3">UGP3</strain>
        <tissue evidence="2">Spores</tissue>
    </source>
</reference>
<evidence type="ECO:0000313" key="3">
    <source>
        <dbReference type="Proteomes" id="UP000029725"/>
    </source>
</evidence>
<protein>
    <submittedName>
        <fullName evidence="2">Succinyl-CoA:3-ketoacid-coenzyme A transferase</fullName>
    </submittedName>
</protein>
<dbReference type="PANTHER" id="PTHR13707:SF60">
    <property type="entry name" value="ACETATE COA-TRANSFERASE SUBUNIT ALPHA"/>
    <property type="match status" value="1"/>
</dbReference>
<dbReference type="RefSeq" id="XP_013236435.1">
    <property type="nucleotide sequence ID" value="XM_013380981.1"/>
</dbReference>
<dbReference type="Pfam" id="PF01144">
    <property type="entry name" value="CoA_trans"/>
    <property type="match status" value="1"/>
</dbReference>
<dbReference type="SUPFAM" id="SSF100950">
    <property type="entry name" value="NagB/RpiA/CoA transferase-like"/>
    <property type="match status" value="1"/>
</dbReference>
<keyword evidence="3" id="KW-1185">Reference proteome</keyword>
<dbReference type="GO" id="GO:0008410">
    <property type="term" value="F:CoA-transferase activity"/>
    <property type="evidence" value="ECO:0007669"/>
    <property type="project" value="InterPro"/>
</dbReference>
<name>A0A098VMH6_9MICR</name>
<dbReference type="EMBL" id="JMKJ01000607">
    <property type="protein sequence ID" value="KGG49999.1"/>
    <property type="molecule type" value="Genomic_DNA"/>
</dbReference>
<evidence type="ECO:0000256" key="1">
    <source>
        <dbReference type="ARBA" id="ARBA00022679"/>
    </source>
</evidence>
<accession>A0A098VMH6</accession>
<evidence type="ECO:0000313" key="2">
    <source>
        <dbReference type="EMBL" id="KGG49999.1"/>
    </source>
</evidence>
<dbReference type="Gene3D" id="3.40.1080.10">
    <property type="entry name" value="Glutaconate Coenzyme A-transferase"/>
    <property type="match status" value="1"/>
</dbReference>
<sequence length="143" mass="15691">MVASYVGENKVFEHAYLNGDLEVELVPQGTLAERIRAFGAGIPAFYTRTGVGTVVETGENAVRYAPSGDVIEFSEPRETRNFNHISYVMEKALGGDFALIKGWKGDSLGNVIFRKTSRNFNQVMAKAAKVTIVEVLMLLLFVG</sequence>
<gene>
    <name evidence="2" type="ORF">DI09_95p30</name>
</gene>
<dbReference type="VEuPathDB" id="MicrosporidiaDB:DI09_95p30"/>
<proteinExistence type="predicted"/>
<dbReference type="SMART" id="SM00882">
    <property type="entry name" value="CoA_trans"/>
    <property type="match status" value="1"/>
</dbReference>
<dbReference type="AlphaFoldDB" id="A0A098VMH6"/>
<dbReference type="GeneID" id="25261111"/>
<dbReference type="InterPro" id="IPR004165">
    <property type="entry name" value="CoA_trans_fam_I"/>
</dbReference>
<dbReference type="HOGENOM" id="CLU_019942_2_3_1"/>
<dbReference type="PANTHER" id="PTHR13707">
    <property type="entry name" value="KETOACID-COENZYME A TRANSFERASE"/>
    <property type="match status" value="1"/>
</dbReference>
<organism evidence="2 3">
    <name type="scientific">Mitosporidium daphniae</name>
    <dbReference type="NCBI Taxonomy" id="1485682"/>
    <lineage>
        <taxon>Eukaryota</taxon>
        <taxon>Fungi</taxon>
        <taxon>Fungi incertae sedis</taxon>
        <taxon>Microsporidia</taxon>
        <taxon>Mitosporidium</taxon>
    </lineage>
</organism>
<comment type="caution">
    <text evidence="2">The sequence shown here is derived from an EMBL/GenBank/DDBJ whole genome shotgun (WGS) entry which is preliminary data.</text>
</comment>